<keyword evidence="3" id="KW-0689">Ribosomal protein</keyword>
<dbReference type="Pfam" id="PF08293">
    <property type="entry name" value="MRP-S33"/>
    <property type="match status" value="1"/>
</dbReference>
<dbReference type="GO" id="GO:0005739">
    <property type="term" value="C:mitochondrion"/>
    <property type="evidence" value="ECO:0007669"/>
    <property type="project" value="UniProtKB-SubCell"/>
</dbReference>
<evidence type="ECO:0000313" key="9">
    <source>
        <dbReference type="Proteomes" id="UP000245942"/>
    </source>
</evidence>
<keyword evidence="5" id="KW-0687">Ribonucleoprotein</keyword>
<dbReference type="PANTHER" id="PTHR13362:SF2">
    <property type="entry name" value="SMALL RIBOSOMAL SUBUNIT PROTEIN MS33"/>
    <property type="match status" value="1"/>
</dbReference>
<dbReference type="InterPro" id="IPR013219">
    <property type="entry name" value="Ribosomal_mS33"/>
</dbReference>
<evidence type="ECO:0000313" key="8">
    <source>
        <dbReference type="EMBL" id="PWN20795.1"/>
    </source>
</evidence>
<evidence type="ECO:0000256" key="3">
    <source>
        <dbReference type="ARBA" id="ARBA00022980"/>
    </source>
</evidence>
<dbReference type="GO" id="GO:0005840">
    <property type="term" value="C:ribosome"/>
    <property type="evidence" value="ECO:0007669"/>
    <property type="project" value="UniProtKB-KW"/>
</dbReference>
<comment type="subcellular location">
    <subcellularLocation>
        <location evidence="1">Mitochondrion</location>
    </subcellularLocation>
</comment>
<comment type="similarity">
    <text evidence="2">Belongs to the mitochondrion-specific ribosomal protein mS33 family.</text>
</comment>
<dbReference type="PANTHER" id="PTHR13362">
    <property type="entry name" value="MITOCHONDRIAL RIBOSOMAL PROTEIN S33"/>
    <property type="match status" value="1"/>
</dbReference>
<dbReference type="GeneID" id="37014292"/>
<sequence>MASSSSSTAVAALRRLATLRSQIFQTLPPPPASAPGGIRTGAKFLKAPLKGPSMLEYYPPTLKLKGLGERIWGQEGVERGLLLMDPRERQRLEDVERRKKMGKGPPKKGQGRRAAMKSKGKR</sequence>
<evidence type="ECO:0000256" key="2">
    <source>
        <dbReference type="ARBA" id="ARBA00008970"/>
    </source>
</evidence>
<protein>
    <recommendedName>
        <fullName evidence="6">Small ribosomal subunit protein mS33</fullName>
    </recommendedName>
</protein>
<evidence type="ECO:0000256" key="6">
    <source>
        <dbReference type="ARBA" id="ARBA00035132"/>
    </source>
</evidence>
<accession>A0A316UCN5</accession>
<proteinExistence type="inferred from homology"/>
<gene>
    <name evidence="8" type="ORF">BCV69DRAFT_283012</name>
</gene>
<dbReference type="Proteomes" id="UP000245942">
    <property type="component" value="Unassembled WGS sequence"/>
</dbReference>
<evidence type="ECO:0000256" key="4">
    <source>
        <dbReference type="ARBA" id="ARBA00023128"/>
    </source>
</evidence>
<dbReference type="EMBL" id="KZ819327">
    <property type="protein sequence ID" value="PWN20795.1"/>
    <property type="molecule type" value="Genomic_DNA"/>
</dbReference>
<name>A0A316UCN5_9BASI</name>
<organism evidence="8 9">
    <name type="scientific">Pseudomicrostroma glucosiphilum</name>
    <dbReference type="NCBI Taxonomy" id="1684307"/>
    <lineage>
        <taxon>Eukaryota</taxon>
        <taxon>Fungi</taxon>
        <taxon>Dikarya</taxon>
        <taxon>Basidiomycota</taxon>
        <taxon>Ustilaginomycotina</taxon>
        <taxon>Exobasidiomycetes</taxon>
        <taxon>Microstromatales</taxon>
        <taxon>Microstromatales incertae sedis</taxon>
        <taxon>Pseudomicrostroma</taxon>
    </lineage>
</organism>
<dbReference type="OrthoDB" id="2257454at2759"/>
<dbReference type="AlphaFoldDB" id="A0A316UCN5"/>
<reference evidence="8 9" key="1">
    <citation type="journal article" date="2018" name="Mol. Biol. Evol.">
        <title>Broad Genomic Sampling Reveals a Smut Pathogenic Ancestry of the Fungal Clade Ustilaginomycotina.</title>
        <authorList>
            <person name="Kijpornyongpan T."/>
            <person name="Mondo S.J."/>
            <person name="Barry K."/>
            <person name="Sandor L."/>
            <person name="Lee J."/>
            <person name="Lipzen A."/>
            <person name="Pangilinan J."/>
            <person name="LaButti K."/>
            <person name="Hainaut M."/>
            <person name="Henrissat B."/>
            <person name="Grigoriev I.V."/>
            <person name="Spatafora J.W."/>
            <person name="Aime M.C."/>
        </authorList>
    </citation>
    <scope>NUCLEOTIDE SEQUENCE [LARGE SCALE GENOMIC DNA]</scope>
    <source>
        <strain evidence="8 9">MCA 4718</strain>
    </source>
</reference>
<dbReference type="GO" id="GO:1990904">
    <property type="term" value="C:ribonucleoprotein complex"/>
    <property type="evidence" value="ECO:0007669"/>
    <property type="project" value="UniProtKB-KW"/>
</dbReference>
<keyword evidence="4" id="KW-0496">Mitochondrion</keyword>
<feature type="region of interest" description="Disordered" evidence="7">
    <location>
        <begin position="90"/>
        <end position="122"/>
    </location>
</feature>
<evidence type="ECO:0000256" key="1">
    <source>
        <dbReference type="ARBA" id="ARBA00004173"/>
    </source>
</evidence>
<feature type="compositionally biased region" description="Basic residues" evidence="7">
    <location>
        <begin position="98"/>
        <end position="122"/>
    </location>
</feature>
<keyword evidence="9" id="KW-1185">Reference proteome</keyword>
<evidence type="ECO:0000256" key="7">
    <source>
        <dbReference type="SAM" id="MobiDB-lite"/>
    </source>
</evidence>
<evidence type="ECO:0000256" key="5">
    <source>
        <dbReference type="ARBA" id="ARBA00023274"/>
    </source>
</evidence>
<dbReference type="RefSeq" id="XP_025347955.1">
    <property type="nucleotide sequence ID" value="XM_025492558.1"/>
</dbReference>
<dbReference type="STRING" id="1684307.A0A316UCN5"/>